<evidence type="ECO:0000313" key="5">
    <source>
        <dbReference type="Proteomes" id="UP000234331"/>
    </source>
</evidence>
<dbReference type="PANTHER" id="PTHR34473">
    <property type="entry name" value="UPF0699 TRANSMEMBRANE PROTEIN YDBS"/>
    <property type="match status" value="1"/>
</dbReference>
<dbReference type="PIRSF" id="PIRSF026631">
    <property type="entry name" value="UCP026631"/>
    <property type="match status" value="1"/>
</dbReference>
<dbReference type="Proteomes" id="UP000234331">
    <property type="component" value="Unassembled WGS sequence"/>
</dbReference>
<feature type="domain" description="YdbS-like PH" evidence="3">
    <location>
        <begin position="391"/>
        <end position="457"/>
    </location>
</feature>
<dbReference type="InterPro" id="IPR014529">
    <property type="entry name" value="UCP026631"/>
</dbReference>
<proteinExistence type="predicted"/>
<keyword evidence="2" id="KW-0472">Membrane</keyword>
<feature type="domain" description="YdbS-like PH" evidence="3">
    <location>
        <begin position="287"/>
        <end position="353"/>
    </location>
</feature>
<feature type="domain" description="YdbS-like PH" evidence="3">
    <location>
        <begin position="109"/>
        <end position="197"/>
    </location>
</feature>
<keyword evidence="2" id="KW-0812">Transmembrane</keyword>
<reference evidence="4 5" key="1">
    <citation type="submission" date="2017-06" db="EMBL/GenBank/DDBJ databases">
        <authorList>
            <person name="Kim H.J."/>
            <person name="Triplett B.A."/>
        </authorList>
    </citation>
    <scope>NUCLEOTIDE SEQUENCE [LARGE SCALE GENOMIC DNA]</scope>
    <source>
        <strain evidence="4">FRACA_ARgP5</strain>
    </source>
</reference>
<dbReference type="Pfam" id="PF03703">
    <property type="entry name" value="bPH_2"/>
    <property type="match status" value="3"/>
</dbReference>
<feature type="compositionally biased region" description="Pro residues" evidence="1">
    <location>
        <begin position="476"/>
        <end position="485"/>
    </location>
</feature>
<feature type="region of interest" description="Disordered" evidence="1">
    <location>
        <begin position="464"/>
        <end position="485"/>
    </location>
</feature>
<organism evidence="4 5">
    <name type="scientific">Frankia canadensis</name>
    <dbReference type="NCBI Taxonomy" id="1836972"/>
    <lineage>
        <taxon>Bacteria</taxon>
        <taxon>Bacillati</taxon>
        <taxon>Actinomycetota</taxon>
        <taxon>Actinomycetes</taxon>
        <taxon>Frankiales</taxon>
        <taxon>Frankiaceae</taxon>
        <taxon>Frankia</taxon>
    </lineage>
</organism>
<evidence type="ECO:0000259" key="3">
    <source>
        <dbReference type="Pfam" id="PF03703"/>
    </source>
</evidence>
<dbReference type="EMBL" id="FZMO01000357">
    <property type="protein sequence ID" value="SNQ50228.1"/>
    <property type="molecule type" value="Genomic_DNA"/>
</dbReference>
<dbReference type="AlphaFoldDB" id="A0A2I2KX42"/>
<evidence type="ECO:0000256" key="1">
    <source>
        <dbReference type="SAM" id="MobiDB-lite"/>
    </source>
</evidence>
<feature type="region of interest" description="Disordered" evidence="1">
    <location>
        <begin position="1"/>
        <end position="48"/>
    </location>
</feature>
<dbReference type="RefSeq" id="WP_243407878.1">
    <property type="nucleotide sequence ID" value="NZ_FZMO01000357.1"/>
</dbReference>
<evidence type="ECO:0000256" key="2">
    <source>
        <dbReference type="SAM" id="Phobius"/>
    </source>
</evidence>
<protein>
    <submittedName>
        <fullName evidence="4">Putative membrane protein</fullName>
    </submittedName>
</protein>
<sequence>MTTQRGAADDTSVAPVPIHPAATTGPAGRGIPVPRSDPPAPVRGEAPAAAPDGFHRLHPLTPFLRGWVIVAAFAATVGRNLAEDVTARAIGLTMIFLIPAAGLYGYTAWRFTRYRIERDDLRLDTGLLVRRTRYVRLDRLQSVDIVQPLLARFTGLAILRLDLAGREHRERADGDGGEAASDLRYLSLGHAHRLRATLLTAAAGLGGDAPEAPHQRLAEVPPRRLVAAIALSPAPWVALFGAVAIAVPSLLTGTRAGFLGAVPLLGWLWHRTIRVFAAGYPYTVSTSPNGLRIDSGLLERAHATIPPGRVQAISVVEPLLWRPFGWATIRMNVAGRGPSVLLPVARRADALDLVGRLLPGVDLGRVRLDRPPRRAVLLAPLHWWALACGADDAAFVSRHGLLRRHTDVIAHAKVQSIRMVANPLVRVLGLADVQLDTTGGPVRVKAGLRGREEALRIVAAQAERSRLGRRRAVPGAEPPPGDGPP</sequence>
<feature type="transmembrane region" description="Helical" evidence="2">
    <location>
        <begin position="88"/>
        <end position="109"/>
    </location>
</feature>
<feature type="transmembrane region" description="Helical" evidence="2">
    <location>
        <begin position="63"/>
        <end position="82"/>
    </location>
</feature>
<name>A0A2I2KX42_9ACTN</name>
<evidence type="ECO:0000313" key="4">
    <source>
        <dbReference type="EMBL" id="SNQ50228.1"/>
    </source>
</evidence>
<feature type="transmembrane region" description="Helical" evidence="2">
    <location>
        <begin position="225"/>
        <end position="247"/>
    </location>
</feature>
<dbReference type="InterPro" id="IPR005182">
    <property type="entry name" value="YdbS-like_PH"/>
</dbReference>
<keyword evidence="5" id="KW-1185">Reference proteome</keyword>
<accession>A0A2I2KX42</accession>
<keyword evidence="2" id="KW-1133">Transmembrane helix</keyword>
<dbReference type="PANTHER" id="PTHR34473:SF2">
    <property type="entry name" value="UPF0699 TRANSMEMBRANE PROTEIN YDBT"/>
    <property type="match status" value="1"/>
</dbReference>
<gene>
    <name evidence="4" type="ORF">FRACA_420029</name>
</gene>